<evidence type="ECO:0000313" key="2">
    <source>
        <dbReference type="EMBL" id="GFY24459.1"/>
    </source>
</evidence>
<keyword evidence="3" id="KW-1185">Reference proteome</keyword>
<comment type="caution">
    <text evidence="2">The sequence shown here is derived from an EMBL/GenBank/DDBJ whole genome shotgun (WGS) entry which is preliminary data.</text>
</comment>
<name>A0A8X6VXY4_TRICX</name>
<sequence length="92" mass="10189">MALYRSPLTLTLWPSSFLKKYGPMIPPAHKAHQTSAAAFLEELSQIPTLKTTCGNRVRLKNGARELKRAKGQASTTKRVANGGRKEVVEARR</sequence>
<feature type="compositionally biased region" description="Basic and acidic residues" evidence="1">
    <location>
        <begin position="83"/>
        <end position="92"/>
    </location>
</feature>
<accession>A0A8X6VXY4</accession>
<organism evidence="2 3">
    <name type="scientific">Trichonephila clavipes</name>
    <name type="common">Golden silk orbweaver</name>
    <name type="synonym">Nephila clavipes</name>
    <dbReference type="NCBI Taxonomy" id="2585209"/>
    <lineage>
        <taxon>Eukaryota</taxon>
        <taxon>Metazoa</taxon>
        <taxon>Ecdysozoa</taxon>
        <taxon>Arthropoda</taxon>
        <taxon>Chelicerata</taxon>
        <taxon>Arachnida</taxon>
        <taxon>Araneae</taxon>
        <taxon>Araneomorphae</taxon>
        <taxon>Entelegynae</taxon>
        <taxon>Araneoidea</taxon>
        <taxon>Nephilidae</taxon>
        <taxon>Trichonephila</taxon>
    </lineage>
</organism>
<dbReference type="Proteomes" id="UP000887159">
    <property type="component" value="Unassembled WGS sequence"/>
</dbReference>
<evidence type="ECO:0000256" key="1">
    <source>
        <dbReference type="SAM" id="MobiDB-lite"/>
    </source>
</evidence>
<reference evidence="2" key="1">
    <citation type="submission" date="2020-08" db="EMBL/GenBank/DDBJ databases">
        <title>Multicomponent nature underlies the extraordinary mechanical properties of spider dragline silk.</title>
        <authorList>
            <person name="Kono N."/>
            <person name="Nakamura H."/>
            <person name="Mori M."/>
            <person name="Yoshida Y."/>
            <person name="Ohtoshi R."/>
            <person name="Malay A.D."/>
            <person name="Moran D.A.P."/>
            <person name="Tomita M."/>
            <person name="Numata K."/>
            <person name="Arakawa K."/>
        </authorList>
    </citation>
    <scope>NUCLEOTIDE SEQUENCE</scope>
</reference>
<protein>
    <submittedName>
        <fullName evidence="2">Uncharacterized protein</fullName>
    </submittedName>
</protein>
<dbReference type="EMBL" id="BMAU01021369">
    <property type="protein sequence ID" value="GFY24459.1"/>
    <property type="molecule type" value="Genomic_DNA"/>
</dbReference>
<proteinExistence type="predicted"/>
<dbReference type="AlphaFoldDB" id="A0A8X6VXY4"/>
<feature type="region of interest" description="Disordered" evidence="1">
    <location>
        <begin position="63"/>
        <end position="92"/>
    </location>
</feature>
<gene>
    <name evidence="2" type="ORF">TNCV_1015071</name>
</gene>
<evidence type="ECO:0000313" key="3">
    <source>
        <dbReference type="Proteomes" id="UP000887159"/>
    </source>
</evidence>